<dbReference type="AlphaFoldDB" id="A0A0R2MX41"/>
<evidence type="ECO:0000313" key="2">
    <source>
        <dbReference type="Proteomes" id="UP000050969"/>
    </source>
</evidence>
<name>A0A0R2MX41_9LACO</name>
<dbReference type="Proteomes" id="UP000050969">
    <property type="component" value="Unassembled WGS sequence"/>
</dbReference>
<organism evidence="1 2">
    <name type="scientific">Lacticaseibacillus saniviri JCM 17471 = DSM 24301</name>
    <dbReference type="NCBI Taxonomy" id="1293598"/>
    <lineage>
        <taxon>Bacteria</taxon>
        <taxon>Bacillati</taxon>
        <taxon>Bacillota</taxon>
        <taxon>Bacilli</taxon>
        <taxon>Lactobacillales</taxon>
        <taxon>Lactobacillaceae</taxon>
        <taxon>Lacticaseibacillus</taxon>
    </lineage>
</organism>
<keyword evidence="2" id="KW-1185">Reference proteome</keyword>
<protein>
    <submittedName>
        <fullName evidence="1">Uncharacterized protein</fullName>
    </submittedName>
</protein>
<sequence length="178" mass="20605">MKQRCLNPNNHKYPRYGGRGIKICDEWLNDFYAFNSWALSHGYKKGLSIDRIKVNGDYGPDNCRWVSQKVQQNNRENNYRLTVDGQTRTLAEWAMKSRFTASAIRARIEIQGRSAYDAVYGDNPRLIFITIDGQTKTATEWNKIKGYRSGLVLSRIERGWNPIQAVQTSPRKGNYRHG</sequence>
<reference evidence="1 2" key="1">
    <citation type="journal article" date="2015" name="Genome Announc.">
        <title>Expanding the biotechnology potential of lactobacilli through comparative genomics of 213 strains and associated genera.</title>
        <authorList>
            <person name="Sun Z."/>
            <person name="Harris H.M."/>
            <person name="McCann A."/>
            <person name="Guo C."/>
            <person name="Argimon S."/>
            <person name="Zhang W."/>
            <person name="Yang X."/>
            <person name="Jeffery I.B."/>
            <person name="Cooney J.C."/>
            <person name="Kagawa T.F."/>
            <person name="Liu W."/>
            <person name="Song Y."/>
            <person name="Salvetti E."/>
            <person name="Wrobel A."/>
            <person name="Rasinkangas P."/>
            <person name="Parkhill J."/>
            <person name="Rea M.C."/>
            <person name="O'Sullivan O."/>
            <person name="Ritari J."/>
            <person name="Douillard F.P."/>
            <person name="Paul Ross R."/>
            <person name="Yang R."/>
            <person name="Briner A.E."/>
            <person name="Felis G.E."/>
            <person name="de Vos W.M."/>
            <person name="Barrangou R."/>
            <person name="Klaenhammer T.R."/>
            <person name="Caufield P.W."/>
            <person name="Cui Y."/>
            <person name="Zhang H."/>
            <person name="O'Toole P.W."/>
        </authorList>
    </citation>
    <scope>NUCLEOTIDE SEQUENCE [LARGE SCALE GENOMIC DNA]</scope>
    <source>
        <strain evidence="1 2">DSM 24301</strain>
    </source>
</reference>
<evidence type="ECO:0000313" key="1">
    <source>
        <dbReference type="EMBL" id="KRO16163.1"/>
    </source>
</evidence>
<comment type="caution">
    <text evidence="1">The sequence shown here is derived from an EMBL/GenBank/DDBJ whole genome shotgun (WGS) entry which is preliminary data.</text>
</comment>
<accession>A0A0R2MX41</accession>
<dbReference type="PATRIC" id="fig|1293598.4.peg.2001"/>
<dbReference type="RefSeq" id="WP_225354308.1">
    <property type="nucleotide sequence ID" value="NZ_BBBX01000039.1"/>
</dbReference>
<proteinExistence type="predicted"/>
<dbReference type="STRING" id="1293598.IV56_GL001919"/>
<dbReference type="EMBL" id="JQCE01000050">
    <property type="protein sequence ID" value="KRO16163.1"/>
    <property type="molecule type" value="Genomic_DNA"/>
</dbReference>
<gene>
    <name evidence="1" type="ORF">IV56_GL001919</name>
</gene>